<feature type="transmembrane region" description="Helical" evidence="6">
    <location>
        <begin position="145"/>
        <end position="166"/>
    </location>
</feature>
<keyword evidence="8" id="KW-1185">Reference proteome</keyword>
<dbReference type="Pfam" id="PF03547">
    <property type="entry name" value="Mem_trans"/>
    <property type="match status" value="1"/>
</dbReference>
<proteinExistence type="predicted"/>
<dbReference type="GO" id="GO:0055085">
    <property type="term" value="P:transmembrane transport"/>
    <property type="evidence" value="ECO:0007669"/>
    <property type="project" value="InterPro"/>
</dbReference>
<evidence type="ECO:0000256" key="5">
    <source>
        <dbReference type="SAM" id="MobiDB-lite"/>
    </source>
</evidence>
<accession>A0A1R1XL14</accession>
<comment type="caution">
    <text evidence="7">The sequence shown here is derived from an EMBL/GenBank/DDBJ whole genome shotgun (WGS) entry which is preliminary data.</text>
</comment>
<protein>
    <submittedName>
        <fullName evidence="7">Putative transporter</fullName>
    </submittedName>
</protein>
<dbReference type="PANTHER" id="PTHR31794">
    <property type="entry name" value="AUXIN EFFLUX TRANSPORTER FAMILY PROTEIN (EUROFUNG)"/>
    <property type="match status" value="1"/>
</dbReference>
<dbReference type="InterPro" id="IPR004776">
    <property type="entry name" value="Mem_transp_PIN-like"/>
</dbReference>
<dbReference type="OrthoDB" id="191139at2759"/>
<feature type="compositionally biased region" description="Polar residues" evidence="5">
    <location>
        <begin position="415"/>
        <end position="425"/>
    </location>
</feature>
<evidence type="ECO:0000256" key="1">
    <source>
        <dbReference type="ARBA" id="ARBA00004141"/>
    </source>
</evidence>
<sequence>MFSTYLYLSVRSIAEVIIVGLCGYYFSKIGVLNKGSLKALSTICVQLLIPCLIFSKVLKNVDLKLFSALWLTPITYLLIAIFSFVWVYFFGALLKIDKNYCRLLTVAISCPNVNTLPLPILNSILSNPGSRFLFKDENDTSVNLVARGVSYLFTFSIFSNIFLYSLGVTLIAKSKKVQDITEKNENNLLTPSENAQALENVCNGEKIENIFLTNQTRDVFTINNLPKSECNQNDNIFELGSAKNAQHAYNTTNNSRKPLSESIISDSIQINSHYSTSTHNTSKKYYFKKFIDYIKKPFVFISQFIYAPVYAIILAIICVAIPPVKNILLKPNSVPSILFNSITNIGDATSPVILISLGGQLCQMFKNRKLRNKDKLNCNDSTYTKFKLFFSTGLKRAFYSKKCNTTSDPEKHQDFVSSTNKGNLN</sequence>
<dbReference type="GO" id="GO:0005783">
    <property type="term" value="C:endoplasmic reticulum"/>
    <property type="evidence" value="ECO:0007669"/>
    <property type="project" value="TreeGrafter"/>
</dbReference>
<feature type="transmembrane region" description="Helical" evidence="6">
    <location>
        <begin position="342"/>
        <end position="365"/>
    </location>
</feature>
<keyword evidence="4 6" id="KW-0472">Membrane</keyword>
<evidence type="ECO:0000313" key="8">
    <source>
        <dbReference type="Proteomes" id="UP000187429"/>
    </source>
</evidence>
<dbReference type="EMBL" id="LSSM01004301">
    <property type="protein sequence ID" value="OMJ15296.1"/>
    <property type="molecule type" value="Genomic_DNA"/>
</dbReference>
<name>A0A1R1XL14_9FUNG</name>
<dbReference type="Proteomes" id="UP000187429">
    <property type="component" value="Unassembled WGS sequence"/>
</dbReference>
<feature type="transmembrane region" description="Helical" evidence="6">
    <location>
        <begin position="70"/>
        <end position="91"/>
    </location>
</feature>
<dbReference type="AlphaFoldDB" id="A0A1R1XL14"/>
<feature type="transmembrane region" description="Helical" evidence="6">
    <location>
        <begin position="6"/>
        <end position="27"/>
    </location>
</feature>
<feature type="region of interest" description="Disordered" evidence="5">
    <location>
        <begin position="405"/>
        <end position="425"/>
    </location>
</feature>
<feature type="transmembrane region" description="Helical" evidence="6">
    <location>
        <begin position="103"/>
        <end position="125"/>
    </location>
</feature>
<dbReference type="GO" id="GO:0016020">
    <property type="term" value="C:membrane"/>
    <property type="evidence" value="ECO:0007669"/>
    <property type="project" value="UniProtKB-SubCell"/>
</dbReference>
<comment type="subcellular location">
    <subcellularLocation>
        <location evidence="1">Membrane</location>
        <topology evidence="1">Multi-pass membrane protein</topology>
    </subcellularLocation>
</comment>
<dbReference type="PANTHER" id="PTHR31794:SF2">
    <property type="entry name" value="AUXIN EFFLUX TRANSPORTER FAMILY PROTEIN (EUROFUNG)"/>
    <property type="match status" value="1"/>
</dbReference>
<organism evidence="7 8">
    <name type="scientific">Smittium culicis</name>
    <dbReference type="NCBI Taxonomy" id="133412"/>
    <lineage>
        <taxon>Eukaryota</taxon>
        <taxon>Fungi</taxon>
        <taxon>Fungi incertae sedis</taxon>
        <taxon>Zoopagomycota</taxon>
        <taxon>Kickxellomycotina</taxon>
        <taxon>Harpellomycetes</taxon>
        <taxon>Harpellales</taxon>
        <taxon>Legeriomycetaceae</taxon>
        <taxon>Smittium</taxon>
    </lineage>
</organism>
<feature type="transmembrane region" description="Helical" evidence="6">
    <location>
        <begin position="298"/>
        <end position="322"/>
    </location>
</feature>
<evidence type="ECO:0000256" key="2">
    <source>
        <dbReference type="ARBA" id="ARBA00022692"/>
    </source>
</evidence>
<evidence type="ECO:0000313" key="7">
    <source>
        <dbReference type="EMBL" id="OMJ15296.1"/>
    </source>
</evidence>
<evidence type="ECO:0000256" key="6">
    <source>
        <dbReference type="SAM" id="Phobius"/>
    </source>
</evidence>
<evidence type="ECO:0000256" key="3">
    <source>
        <dbReference type="ARBA" id="ARBA00022989"/>
    </source>
</evidence>
<evidence type="ECO:0000256" key="4">
    <source>
        <dbReference type="ARBA" id="ARBA00023136"/>
    </source>
</evidence>
<keyword evidence="2 6" id="KW-0812">Transmembrane</keyword>
<gene>
    <name evidence="7" type="ORF">AYI69_g8240</name>
</gene>
<keyword evidence="3 6" id="KW-1133">Transmembrane helix</keyword>
<feature type="transmembrane region" description="Helical" evidence="6">
    <location>
        <begin position="39"/>
        <end position="58"/>
    </location>
</feature>
<reference evidence="8" key="1">
    <citation type="submission" date="2017-01" db="EMBL/GenBank/DDBJ databases">
        <authorList>
            <person name="Wang Y."/>
            <person name="White M."/>
            <person name="Kvist S."/>
            <person name="Moncalvo J.-M."/>
        </authorList>
    </citation>
    <scope>NUCLEOTIDE SEQUENCE [LARGE SCALE GENOMIC DNA]</scope>
    <source>
        <strain evidence="8">ID-206-W2</strain>
    </source>
</reference>